<accession>A0A4W3J5V1</accession>
<feature type="domain" description="DH" evidence="1">
    <location>
        <begin position="23"/>
        <end position="192"/>
    </location>
</feature>
<dbReference type="SMART" id="SM00325">
    <property type="entry name" value="RhoGEF"/>
    <property type="match status" value="1"/>
</dbReference>
<organism evidence="2 3">
    <name type="scientific">Callorhinchus milii</name>
    <name type="common">Ghost shark</name>
    <dbReference type="NCBI Taxonomy" id="7868"/>
    <lineage>
        <taxon>Eukaryota</taxon>
        <taxon>Metazoa</taxon>
        <taxon>Chordata</taxon>
        <taxon>Craniata</taxon>
        <taxon>Vertebrata</taxon>
        <taxon>Chondrichthyes</taxon>
        <taxon>Holocephali</taxon>
        <taxon>Chimaeriformes</taxon>
        <taxon>Callorhinchidae</taxon>
        <taxon>Callorhinchus</taxon>
    </lineage>
</organism>
<keyword evidence="3" id="KW-1185">Reference proteome</keyword>
<dbReference type="Pfam" id="PF00621">
    <property type="entry name" value="RhoGEF"/>
    <property type="match status" value="1"/>
</dbReference>
<dbReference type="SUPFAM" id="SSF48065">
    <property type="entry name" value="DBL homology domain (DH-domain)"/>
    <property type="match status" value="1"/>
</dbReference>
<evidence type="ECO:0000313" key="3">
    <source>
        <dbReference type="Proteomes" id="UP000314986"/>
    </source>
</evidence>
<dbReference type="SUPFAM" id="SSF50729">
    <property type="entry name" value="PH domain-like"/>
    <property type="match status" value="1"/>
</dbReference>
<dbReference type="Gene3D" id="1.20.900.10">
    <property type="entry name" value="Dbl homology (DH) domain"/>
    <property type="match status" value="1"/>
</dbReference>
<reference evidence="2" key="5">
    <citation type="submission" date="2025-09" db="UniProtKB">
        <authorList>
            <consortium name="Ensembl"/>
        </authorList>
    </citation>
    <scope>IDENTIFICATION</scope>
</reference>
<reference evidence="3" key="1">
    <citation type="journal article" date="2006" name="Science">
        <title>Ancient noncoding elements conserved in the human genome.</title>
        <authorList>
            <person name="Venkatesh B."/>
            <person name="Kirkness E.F."/>
            <person name="Loh Y.H."/>
            <person name="Halpern A.L."/>
            <person name="Lee A.P."/>
            <person name="Johnson J."/>
            <person name="Dandona N."/>
            <person name="Viswanathan L.D."/>
            <person name="Tay A."/>
            <person name="Venter J.C."/>
            <person name="Strausberg R.L."/>
            <person name="Brenner S."/>
        </authorList>
    </citation>
    <scope>NUCLEOTIDE SEQUENCE [LARGE SCALE GENOMIC DNA]</scope>
</reference>
<sequence length="383" mass="44817">METQSLTAPDTDLETCSLKRDEKLQEALWEVFTSECTYFLDQLLVMQEVFLKTLKYLQSRGCLVDVDYRRLFGNLDELYHFNDVESCSVLVRALFQEDVCQTHQMYCLNYSTGIHYLETLKTREDFGIFLKWGEQNKLCKRLHLSDLLVSPLQRFTRYPLLLKNIWKRSTDQGEKLTVHTIIEHVDKSICDLEGKVKWLESFQKIQQLQEMIVWPPIWERNKNVFVPEVSLHTLKDSTKEGFFTSPNRQLLHEGKLGLTGNNKILDVYLVLFDDFLLITKIKRIKKVINYCTDVSKHTPKLDGMICAVFDQPIPLNRLLLKNIDSFYANSCGLHYAFIVIHQNRYHQSIGMFTLQAQSEANKVKYTQEKNLTSFHFSVSCEAL</sequence>
<dbReference type="Ensembl" id="ENSCMIT00000028381.1">
    <property type="protein sequence ID" value="ENSCMIP00000027940.1"/>
    <property type="gene ID" value="ENSCMIG00000012148.1"/>
</dbReference>
<dbReference type="Gene3D" id="2.30.29.30">
    <property type="entry name" value="Pleckstrin-homology domain (PH domain)/Phosphotyrosine-binding domain (PTB)"/>
    <property type="match status" value="1"/>
</dbReference>
<evidence type="ECO:0000259" key="1">
    <source>
        <dbReference type="PROSITE" id="PS50010"/>
    </source>
</evidence>
<dbReference type="InterPro" id="IPR040181">
    <property type="entry name" value="PKHG5/7"/>
</dbReference>
<dbReference type="InterPro" id="IPR011993">
    <property type="entry name" value="PH-like_dom_sf"/>
</dbReference>
<dbReference type="InParanoid" id="A0A4W3J5V1"/>
<dbReference type="InterPro" id="IPR000219">
    <property type="entry name" value="DH_dom"/>
</dbReference>
<dbReference type="InterPro" id="IPR035899">
    <property type="entry name" value="DBL_dom_sf"/>
</dbReference>
<dbReference type="GeneTree" id="ENSGT00510000046843"/>
<reference evidence="2" key="4">
    <citation type="submission" date="2025-08" db="UniProtKB">
        <authorList>
            <consortium name="Ensembl"/>
        </authorList>
    </citation>
    <scope>IDENTIFICATION</scope>
</reference>
<evidence type="ECO:0000313" key="2">
    <source>
        <dbReference type="Ensembl" id="ENSCMIP00000027940.1"/>
    </source>
</evidence>
<dbReference type="PANTHER" id="PTHR13217:SF6">
    <property type="entry name" value="PLECKSTRIN HOMOLOGY DOMAIN-CONTAINING FAMILY G MEMBER 7"/>
    <property type="match status" value="1"/>
</dbReference>
<name>A0A4W3J5V1_CALMI</name>
<protein>
    <submittedName>
        <fullName evidence="2">Pleckstrin homology and RhoGEF domain containing G7</fullName>
    </submittedName>
</protein>
<dbReference type="GO" id="GO:0007266">
    <property type="term" value="P:Rho protein signal transduction"/>
    <property type="evidence" value="ECO:0007669"/>
    <property type="project" value="TreeGrafter"/>
</dbReference>
<dbReference type="OMA" id="GNLCQTH"/>
<dbReference type="PANTHER" id="PTHR13217">
    <property type="entry name" value="PLECKSTRIN HOMOLOGY DOMAIN-CONTAINING FAMILY G MEMBER 7"/>
    <property type="match status" value="1"/>
</dbReference>
<dbReference type="PROSITE" id="PS50010">
    <property type="entry name" value="DH_2"/>
    <property type="match status" value="1"/>
</dbReference>
<dbReference type="AlphaFoldDB" id="A0A4W3J5V1"/>
<reference evidence="3" key="3">
    <citation type="journal article" date="2014" name="Nature">
        <title>Elephant shark genome provides unique insights into gnathostome evolution.</title>
        <authorList>
            <consortium name="International Elephant Shark Genome Sequencing Consortium"/>
            <person name="Venkatesh B."/>
            <person name="Lee A.P."/>
            <person name="Ravi V."/>
            <person name="Maurya A.K."/>
            <person name="Lian M.M."/>
            <person name="Swann J.B."/>
            <person name="Ohta Y."/>
            <person name="Flajnik M.F."/>
            <person name="Sutoh Y."/>
            <person name="Kasahara M."/>
            <person name="Hoon S."/>
            <person name="Gangu V."/>
            <person name="Roy S.W."/>
            <person name="Irimia M."/>
            <person name="Korzh V."/>
            <person name="Kondrychyn I."/>
            <person name="Lim Z.W."/>
            <person name="Tay B.H."/>
            <person name="Tohari S."/>
            <person name="Kong K.W."/>
            <person name="Ho S."/>
            <person name="Lorente-Galdos B."/>
            <person name="Quilez J."/>
            <person name="Marques-Bonet T."/>
            <person name="Raney B.J."/>
            <person name="Ingham P.W."/>
            <person name="Tay A."/>
            <person name="Hillier L.W."/>
            <person name="Minx P."/>
            <person name="Boehm T."/>
            <person name="Wilson R.K."/>
            <person name="Brenner S."/>
            <person name="Warren W.C."/>
        </authorList>
    </citation>
    <scope>NUCLEOTIDE SEQUENCE [LARGE SCALE GENOMIC DNA]</scope>
</reference>
<dbReference type="GO" id="GO:0005085">
    <property type="term" value="F:guanyl-nucleotide exchange factor activity"/>
    <property type="evidence" value="ECO:0007669"/>
    <property type="project" value="InterPro"/>
</dbReference>
<proteinExistence type="predicted"/>
<dbReference type="STRING" id="7868.ENSCMIP00000027940"/>
<dbReference type="Proteomes" id="UP000314986">
    <property type="component" value="Unassembled WGS sequence"/>
</dbReference>
<reference evidence="3" key="2">
    <citation type="journal article" date="2007" name="PLoS Biol.">
        <title>Survey sequencing and comparative analysis of the elephant shark (Callorhinchus milii) genome.</title>
        <authorList>
            <person name="Venkatesh B."/>
            <person name="Kirkness E.F."/>
            <person name="Loh Y.H."/>
            <person name="Halpern A.L."/>
            <person name="Lee A.P."/>
            <person name="Johnson J."/>
            <person name="Dandona N."/>
            <person name="Viswanathan L.D."/>
            <person name="Tay A."/>
            <person name="Venter J.C."/>
            <person name="Strausberg R.L."/>
            <person name="Brenner S."/>
        </authorList>
    </citation>
    <scope>NUCLEOTIDE SEQUENCE [LARGE SCALE GENOMIC DNA]</scope>
</reference>